<sequence length="323" mass="34755">MSSIRKRLPALAVAIVSATLVAPVAPARAEPSPAELTRRIEKASAELERVVEAHNTLAEDLKTNKATLTRLTAQLGPLEQQVAQSRAEVNQLAVAAYKTGELGTATALLSPDDATTLLNRLTTVDRLAQERQKRITAFTNDQRQLLAQRTRLEAVVEKAAAQAQGLASTRKRIERDLADLYELRRLAYGRATESSTASPDHVRAAPSVSGAAGVAVRYAYGALGKPYRWGGDGAAGYDCSGLTSAAWRAAGKSLPHSTRRQWGVVAHIERRDLSPGDLVFYRGLGHVALYVGNGQIIDAPTAGRNVVKRDMNIMSIVGYGRVR</sequence>
<evidence type="ECO:0000256" key="4">
    <source>
        <dbReference type="ARBA" id="ARBA00022807"/>
    </source>
</evidence>
<evidence type="ECO:0000256" key="2">
    <source>
        <dbReference type="ARBA" id="ARBA00022670"/>
    </source>
</evidence>
<keyword evidence="3" id="KW-0378">Hydrolase</keyword>
<keyword evidence="8" id="KW-1185">Reference proteome</keyword>
<evidence type="ECO:0000256" key="5">
    <source>
        <dbReference type="SAM" id="SignalP"/>
    </source>
</evidence>
<dbReference type="SUPFAM" id="SSF54001">
    <property type="entry name" value="Cysteine proteinases"/>
    <property type="match status" value="1"/>
</dbReference>
<dbReference type="STRING" id="369723.Strop_3579"/>
<dbReference type="RefSeq" id="WP_012014785.1">
    <property type="nucleotide sequence ID" value="NC_009380.1"/>
</dbReference>
<evidence type="ECO:0000313" key="8">
    <source>
        <dbReference type="Proteomes" id="UP000000235"/>
    </source>
</evidence>
<dbReference type="PROSITE" id="PS51935">
    <property type="entry name" value="NLPC_P60"/>
    <property type="match status" value="1"/>
</dbReference>
<dbReference type="EMBL" id="CP000667">
    <property type="protein sequence ID" value="ABP56010.1"/>
    <property type="molecule type" value="Genomic_DNA"/>
</dbReference>
<dbReference type="HOGENOM" id="CLU_034085_1_0_11"/>
<dbReference type="KEGG" id="stp:Strop_3579"/>
<feature type="signal peptide" evidence="5">
    <location>
        <begin position="1"/>
        <end position="29"/>
    </location>
</feature>
<gene>
    <name evidence="7" type="ordered locus">Strop_3579</name>
</gene>
<accession>A4XAR1</accession>
<dbReference type="Proteomes" id="UP000000235">
    <property type="component" value="Chromosome"/>
</dbReference>
<dbReference type="GO" id="GO:0006508">
    <property type="term" value="P:proteolysis"/>
    <property type="evidence" value="ECO:0007669"/>
    <property type="project" value="UniProtKB-KW"/>
</dbReference>
<organism evidence="7 8">
    <name type="scientific">Salinispora tropica (strain ATCC BAA-916 / DSM 44818 / JCM 13857 / NBRC 105044 / CNB-440)</name>
    <dbReference type="NCBI Taxonomy" id="369723"/>
    <lineage>
        <taxon>Bacteria</taxon>
        <taxon>Bacillati</taxon>
        <taxon>Actinomycetota</taxon>
        <taxon>Actinomycetes</taxon>
        <taxon>Micromonosporales</taxon>
        <taxon>Micromonosporaceae</taxon>
        <taxon>Salinispora</taxon>
    </lineage>
</organism>
<dbReference type="PATRIC" id="fig|369723.5.peg.3693"/>
<reference evidence="8" key="1">
    <citation type="journal article" date="2007" name="Proc. Natl. Acad. Sci. U.S.A.">
        <title>Genome sequencing reveals complex secondary metabolome in the marine actinomycete Salinispora tropica.</title>
        <authorList>
            <person name="Udwary D.W."/>
            <person name="Zeigler L."/>
            <person name="Asolkar R.N."/>
            <person name="Singan V."/>
            <person name="Lapidus A."/>
            <person name="Fenical W."/>
            <person name="Jensen P.R."/>
            <person name="Moore B.S."/>
        </authorList>
    </citation>
    <scope>NUCLEOTIDE SEQUENCE [LARGE SCALE GENOMIC DNA]</scope>
    <source>
        <strain evidence="8">ATCC BAA-916 / DSM 44818 / CNB-440</strain>
    </source>
</reference>
<keyword evidence="2" id="KW-0645">Protease</keyword>
<dbReference type="InterPro" id="IPR051794">
    <property type="entry name" value="PG_Endopeptidase_C40"/>
</dbReference>
<keyword evidence="5" id="KW-0732">Signal</keyword>
<proteinExistence type="inferred from homology"/>
<dbReference type="PANTHER" id="PTHR47359:SF3">
    <property type="entry name" value="NLP_P60 DOMAIN-CONTAINING PROTEIN-RELATED"/>
    <property type="match status" value="1"/>
</dbReference>
<evidence type="ECO:0000256" key="1">
    <source>
        <dbReference type="ARBA" id="ARBA00007074"/>
    </source>
</evidence>
<dbReference type="InterPro" id="IPR038765">
    <property type="entry name" value="Papain-like_cys_pep_sf"/>
</dbReference>
<evidence type="ECO:0000259" key="6">
    <source>
        <dbReference type="PROSITE" id="PS51935"/>
    </source>
</evidence>
<dbReference type="AlphaFoldDB" id="A4XAR1"/>
<evidence type="ECO:0000313" key="7">
    <source>
        <dbReference type="EMBL" id="ABP56010.1"/>
    </source>
</evidence>
<dbReference type="GO" id="GO:0008234">
    <property type="term" value="F:cysteine-type peptidase activity"/>
    <property type="evidence" value="ECO:0007669"/>
    <property type="project" value="UniProtKB-KW"/>
</dbReference>
<dbReference type="eggNOG" id="COG0791">
    <property type="taxonomic scope" value="Bacteria"/>
</dbReference>
<dbReference type="PANTHER" id="PTHR47359">
    <property type="entry name" value="PEPTIDOGLYCAN DL-ENDOPEPTIDASE CWLO"/>
    <property type="match status" value="1"/>
</dbReference>
<dbReference type="Pfam" id="PF00877">
    <property type="entry name" value="NLPC_P60"/>
    <property type="match status" value="1"/>
</dbReference>
<feature type="chain" id="PRO_5002676510" evidence="5">
    <location>
        <begin position="30"/>
        <end position="323"/>
    </location>
</feature>
<dbReference type="Gene3D" id="3.90.1720.10">
    <property type="entry name" value="endopeptidase domain like (from Nostoc punctiforme)"/>
    <property type="match status" value="1"/>
</dbReference>
<comment type="similarity">
    <text evidence="1">Belongs to the peptidase C40 family.</text>
</comment>
<feature type="domain" description="NlpC/P60" evidence="6">
    <location>
        <begin position="209"/>
        <end position="323"/>
    </location>
</feature>
<name>A4XAR1_SALTO</name>
<protein>
    <submittedName>
        <fullName evidence="7">NLP/P60 protein</fullName>
    </submittedName>
</protein>
<evidence type="ECO:0000256" key="3">
    <source>
        <dbReference type="ARBA" id="ARBA00022801"/>
    </source>
</evidence>
<dbReference type="InterPro" id="IPR000064">
    <property type="entry name" value="NLP_P60_dom"/>
</dbReference>
<dbReference type="Gene3D" id="6.10.250.3150">
    <property type="match status" value="1"/>
</dbReference>
<keyword evidence="4" id="KW-0788">Thiol protease</keyword>